<comment type="subcellular location">
    <subcellularLocation>
        <location evidence="1 5 6">Nucleus</location>
    </subcellularLocation>
</comment>
<comment type="caution">
    <text evidence="9">The sequence shown here is derived from an EMBL/GenBank/DDBJ whole genome shotgun (WGS) entry which is preliminary data.</text>
</comment>
<dbReference type="SMART" id="SM00389">
    <property type="entry name" value="HOX"/>
    <property type="match status" value="1"/>
</dbReference>
<dbReference type="InterPro" id="IPR050453">
    <property type="entry name" value="LIM_Homeobox_TF"/>
</dbReference>
<evidence type="ECO:0000313" key="9">
    <source>
        <dbReference type="EMBL" id="CAF0987294.1"/>
    </source>
</evidence>
<evidence type="ECO:0000256" key="5">
    <source>
        <dbReference type="PROSITE-ProRule" id="PRU00108"/>
    </source>
</evidence>
<dbReference type="InterPro" id="IPR009057">
    <property type="entry name" value="Homeodomain-like_sf"/>
</dbReference>
<dbReference type="Pfam" id="PF00046">
    <property type="entry name" value="Homeodomain"/>
    <property type="match status" value="1"/>
</dbReference>
<dbReference type="GO" id="GO:0030182">
    <property type="term" value="P:neuron differentiation"/>
    <property type="evidence" value="ECO:0007669"/>
    <property type="project" value="TreeGrafter"/>
</dbReference>
<dbReference type="Proteomes" id="UP000663879">
    <property type="component" value="Unassembled WGS sequence"/>
</dbReference>
<evidence type="ECO:0000256" key="6">
    <source>
        <dbReference type="RuleBase" id="RU000682"/>
    </source>
</evidence>
<dbReference type="EMBL" id="CAJNOC010003541">
    <property type="protein sequence ID" value="CAF0987294.1"/>
    <property type="molecule type" value="Genomic_DNA"/>
</dbReference>
<gene>
    <name evidence="9" type="ORF">OXX778_LOCUS15733</name>
</gene>
<dbReference type="SUPFAM" id="SSF46689">
    <property type="entry name" value="Homeodomain-like"/>
    <property type="match status" value="1"/>
</dbReference>
<name>A0A814G0E4_9BILA</name>
<evidence type="ECO:0000256" key="3">
    <source>
        <dbReference type="ARBA" id="ARBA00023155"/>
    </source>
</evidence>
<keyword evidence="10" id="KW-1185">Reference proteome</keyword>
<feature type="region of interest" description="Disordered" evidence="7">
    <location>
        <begin position="54"/>
        <end position="79"/>
    </location>
</feature>
<keyword evidence="4 5" id="KW-0539">Nucleus</keyword>
<dbReference type="PANTHER" id="PTHR24208">
    <property type="entry name" value="LIM/HOMEOBOX PROTEIN LHX"/>
    <property type="match status" value="1"/>
</dbReference>
<protein>
    <recommendedName>
        <fullName evidence="8">Homeobox domain-containing protein</fullName>
    </recommendedName>
</protein>
<dbReference type="PANTHER" id="PTHR24208:SF166">
    <property type="entry name" value="LIM HOMEOBOX TRANSCRIPTION FACTOR 1 ALPHA, ISOFORM B"/>
    <property type="match status" value="1"/>
</dbReference>
<keyword evidence="2 5" id="KW-0238">DNA-binding</keyword>
<dbReference type="GO" id="GO:0000981">
    <property type="term" value="F:DNA-binding transcription factor activity, RNA polymerase II-specific"/>
    <property type="evidence" value="ECO:0007669"/>
    <property type="project" value="TreeGrafter"/>
</dbReference>
<dbReference type="InterPro" id="IPR001356">
    <property type="entry name" value="HD"/>
</dbReference>
<dbReference type="Gene3D" id="1.10.10.60">
    <property type="entry name" value="Homeodomain-like"/>
    <property type="match status" value="1"/>
</dbReference>
<keyword evidence="3 5" id="KW-0371">Homeobox</keyword>
<dbReference type="OrthoDB" id="10068367at2759"/>
<accession>A0A814G0E4</accession>
<evidence type="ECO:0000313" key="10">
    <source>
        <dbReference type="Proteomes" id="UP000663879"/>
    </source>
</evidence>
<feature type="domain" description="Homeobox" evidence="8">
    <location>
        <begin position="89"/>
        <end position="149"/>
    </location>
</feature>
<dbReference type="AlphaFoldDB" id="A0A814G0E4"/>
<evidence type="ECO:0000256" key="1">
    <source>
        <dbReference type="ARBA" id="ARBA00004123"/>
    </source>
</evidence>
<reference evidence="9" key="1">
    <citation type="submission" date="2021-02" db="EMBL/GenBank/DDBJ databases">
        <authorList>
            <person name="Nowell W R."/>
        </authorList>
    </citation>
    <scope>NUCLEOTIDE SEQUENCE</scope>
    <source>
        <strain evidence="9">Ploen Becks lab</strain>
    </source>
</reference>
<evidence type="ECO:0000259" key="8">
    <source>
        <dbReference type="PROSITE" id="PS50071"/>
    </source>
</evidence>
<feature type="compositionally biased region" description="Polar residues" evidence="7">
    <location>
        <begin position="59"/>
        <end position="72"/>
    </location>
</feature>
<dbReference type="GO" id="GO:0005634">
    <property type="term" value="C:nucleus"/>
    <property type="evidence" value="ECO:0007669"/>
    <property type="project" value="UniProtKB-SubCell"/>
</dbReference>
<evidence type="ECO:0000256" key="4">
    <source>
        <dbReference type="ARBA" id="ARBA00023242"/>
    </source>
</evidence>
<dbReference type="CDD" id="cd00086">
    <property type="entry name" value="homeodomain"/>
    <property type="match status" value="1"/>
</dbReference>
<evidence type="ECO:0000256" key="2">
    <source>
        <dbReference type="ARBA" id="ARBA00023125"/>
    </source>
</evidence>
<organism evidence="9 10">
    <name type="scientific">Brachionus calyciflorus</name>
    <dbReference type="NCBI Taxonomy" id="104777"/>
    <lineage>
        <taxon>Eukaryota</taxon>
        <taxon>Metazoa</taxon>
        <taxon>Spiralia</taxon>
        <taxon>Gnathifera</taxon>
        <taxon>Rotifera</taxon>
        <taxon>Eurotatoria</taxon>
        <taxon>Monogononta</taxon>
        <taxon>Pseudotrocha</taxon>
        <taxon>Ploima</taxon>
        <taxon>Brachionidae</taxon>
        <taxon>Brachionus</taxon>
    </lineage>
</organism>
<dbReference type="GO" id="GO:0000977">
    <property type="term" value="F:RNA polymerase II transcription regulatory region sequence-specific DNA binding"/>
    <property type="evidence" value="ECO:0007669"/>
    <property type="project" value="TreeGrafter"/>
</dbReference>
<dbReference type="PROSITE" id="PS50071">
    <property type="entry name" value="HOMEOBOX_2"/>
    <property type="match status" value="1"/>
</dbReference>
<sequence length="293" mass="33666">MMKQFSAKSAEDSYLLDDAYLSNEEESSNYDELDEDADLDTDYIDLNNDSLDNIEHKSSGTNKTNNASSKCSNRSRKRTTINQTDYSNFKKRKCRTTFNKYQLSILENEFLISNFVSNEKLDYLIQSTGLDSRIIKNWFKNKRSRVMADNKSNTTLIKPVPVALPTPPKSANDDGKIIKNVQSGSSLSTNINKNLNGLFNVVQSINTDDVKIKQTDTLKEHKKIEMENCTKCVRLGKDTCNCNISNVALRRLYKYYTGFNGPLIEFFNNYDEKYFFNYENANNDENGKVFFVL</sequence>
<proteinExistence type="predicted"/>
<evidence type="ECO:0000256" key="7">
    <source>
        <dbReference type="SAM" id="MobiDB-lite"/>
    </source>
</evidence>
<feature type="DNA-binding region" description="Homeobox" evidence="5">
    <location>
        <begin position="91"/>
        <end position="150"/>
    </location>
</feature>